<gene>
    <name evidence="1" type="ORF">Q8A64_07740</name>
</gene>
<evidence type="ECO:0000313" key="1">
    <source>
        <dbReference type="EMBL" id="MDQ9170304.1"/>
    </source>
</evidence>
<organism evidence="1 2">
    <name type="scientific">Keguizhuia sedimenti</name>
    <dbReference type="NCBI Taxonomy" id="3064264"/>
    <lineage>
        <taxon>Bacteria</taxon>
        <taxon>Pseudomonadati</taxon>
        <taxon>Pseudomonadota</taxon>
        <taxon>Betaproteobacteria</taxon>
        <taxon>Burkholderiales</taxon>
        <taxon>Oxalobacteraceae</taxon>
        <taxon>Keguizhuia</taxon>
    </lineage>
</organism>
<sequence>MADSEDTLDTVQQVLRGVVVSLALSGKVDLAQCAASLKSFAEDGNLNPMAGVMLNDLARGLELIGQAMPKAS</sequence>
<dbReference type="Proteomes" id="UP001225596">
    <property type="component" value="Unassembled WGS sequence"/>
</dbReference>
<keyword evidence="2" id="KW-1185">Reference proteome</keyword>
<name>A0ABU1BN75_9BURK</name>
<proteinExistence type="predicted"/>
<evidence type="ECO:0000313" key="2">
    <source>
        <dbReference type="Proteomes" id="UP001225596"/>
    </source>
</evidence>
<dbReference type="RefSeq" id="WP_338436228.1">
    <property type="nucleotide sequence ID" value="NZ_JAUYVH010000003.1"/>
</dbReference>
<comment type="caution">
    <text evidence="1">The sequence shown here is derived from an EMBL/GenBank/DDBJ whole genome shotgun (WGS) entry which is preliminary data.</text>
</comment>
<accession>A0ABU1BN75</accession>
<protein>
    <submittedName>
        <fullName evidence="1">Uncharacterized protein</fullName>
    </submittedName>
</protein>
<reference evidence="1 2" key="1">
    <citation type="submission" date="2023-08" db="EMBL/GenBank/DDBJ databases">
        <title>Oxalobacteraceae gen .nov., isolated from river sludge outside the plant.</title>
        <authorList>
            <person name="Zhao S.Y."/>
        </authorList>
    </citation>
    <scope>NUCLEOTIDE SEQUENCE [LARGE SCALE GENOMIC DNA]</scope>
    <source>
        <strain evidence="1 2">R-40</strain>
    </source>
</reference>
<dbReference type="EMBL" id="JAUYVH010000003">
    <property type="protein sequence ID" value="MDQ9170304.1"/>
    <property type="molecule type" value="Genomic_DNA"/>
</dbReference>